<accession>A0ABM1MWW1</accession>
<comment type="similarity">
    <text evidence="3 8">Belongs to the peptidase C19 family.</text>
</comment>
<feature type="compositionally biased region" description="Polar residues" evidence="9">
    <location>
        <begin position="650"/>
        <end position="660"/>
    </location>
</feature>
<dbReference type="Gene3D" id="3.90.70.10">
    <property type="entry name" value="Cysteine proteinases"/>
    <property type="match status" value="1"/>
</dbReference>
<evidence type="ECO:0000256" key="3">
    <source>
        <dbReference type="ARBA" id="ARBA00009085"/>
    </source>
</evidence>
<comment type="catalytic activity">
    <reaction evidence="1 8">
        <text>Thiol-dependent hydrolysis of ester, thioester, amide, peptide and isopeptide bonds formed by the C-terminal Gly of ubiquitin (a 76-residue protein attached to proteins as an intracellular targeting signal).</text>
        <dbReference type="EC" id="3.4.19.12"/>
    </reaction>
</comment>
<evidence type="ECO:0000313" key="11">
    <source>
        <dbReference type="Proteomes" id="UP000695000"/>
    </source>
</evidence>
<feature type="domain" description="USP" evidence="10">
    <location>
        <begin position="123"/>
        <end position="427"/>
    </location>
</feature>
<dbReference type="EC" id="3.4.19.12" evidence="8"/>
<evidence type="ECO:0000256" key="6">
    <source>
        <dbReference type="ARBA" id="ARBA00022801"/>
    </source>
</evidence>
<dbReference type="Pfam" id="PF00443">
    <property type="entry name" value="UCH"/>
    <property type="match status" value="1"/>
</dbReference>
<gene>
    <name evidence="12" type="primary">LOC108564500</name>
</gene>
<reference evidence="12" key="1">
    <citation type="submission" date="2025-08" db="UniProtKB">
        <authorList>
            <consortium name="RefSeq"/>
        </authorList>
    </citation>
    <scope>IDENTIFICATION</scope>
    <source>
        <tissue evidence="12">Whole Larva</tissue>
    </source>
</reference>
<evidence type="ECO:0000256" key="5">
    <source>
        <dbReference type="ARBA" id="ARBA00022786"/>
    </source>
</evidence>
<name>A0ABM1MWW1_NICVS</name>
<dbReference type="InterPro" id="IPR028889">
    <property type="entry name" value="USP"/>
</dbReference>
<dbReference type="GO" id="GO:0016787">
    <property type="term" value="F:hydrolase activity"/>
    <property type="evidence" value="ECO:0007669"/>
    <property type="project" value="UniProtKB-KW"/>
</dbReference>
<evidence type="ECO:0000256" key="2">
    <source>
        <dbReference type="ARBA" id="ARBA00004604"/>
    </source>
</evidence>
<dbReference type="InterPro" id="IPR001394">
    <property type="entry name" value="Peptidase_C19_UCH"/>
</dbReference>
<keyword evidence="6 8" id="KW-0378">Hydrolase</keyword>
<dbReference type="InterPro" id="IPR050164">
    <property type="entry name" value="Peptidase_C19"/>
</dbReference>
<evidence type="ECO:0000256" key="8">
    <source>
        <dbReference type="RuleBase" id="RU366025"/>
    </source>
</evidence>
<keyword evidence="5 8" id="KW-0833">Ubl conjugation pathway</keyword>
<feature type="compositionally biased region" description="Low complexity" evidence="9">
    <location>
        <begin position="602"/>
        <end position="613"/>
    </location>
</feature>
<dbReference type="PROSITE" id="PS00973">
    <property type="entry name" value="USP_2"/>
    <property type="match status" value="1"/>
</dbReference>
<evidence type="ECO:0000256" key="9">
    <source>
        <dbReference type="SAM" id="MobiDB-lite"/>
    </source>
</evidence>
<dbReference type="GeneID" id="108564500"/>
<proteinExistence type="inferred from homology"/>
<evidence type="ECO:0000256" key="4">
    <source>
        <dbReference type="ARBA" id="ARBA00022670"/>
    </source>
</evidence>
<evidence type="ECO:0000259" key="10">
    <source>
        <dbReference type="PROSITE" id="PS50235"/>
    </source>
</evidence>
<feature type="region of interest" description="Disordered" evidence="9">
    <location>
        <begin position="445"/>
        <end position="660"/>
    </location>
</feature>
<feature type="compositionally biased region" description="Polar residues" evidence="9">
    <location>
        <begin position="445"/>
        <end position="457"/>
    </location>
</feature>
<comment type="subcellular location">
    <subcellularLocation>
        <location evidence="2">Nucleus</location>
        <location evidence="2">Nucleolus</location>
    </subcellularLocation>
</comment>
<feature type="region of interest" description="Disordered" evidence="9">
    <location>
        <begin position="758"/>
        <end position="778"/>
    </location>
</feature>
<dbReference type="InterPro" id="IPR018200">
    <property type="entry name" value="USP_CS"/>
</dbReference>
<evidence type="ECO:0000313" key="12">
    <source>
        <dbReference type="RefSeq" id="XP_017779061.1"/>
    </source>
</evidence>
<dbReference type="PANTHER" id="PTHR24006:SF758">
    <property type="entry name" value="UBIQUITIN CARBOXYL-TERMINAL HYDROLASE 36"/>
    <property type="match status" value="1"/>
</dbReference>
<evidence type="ECO:0000256" key="7">
    <source>
        <dbReference type="ARBA" id="ARBA00022807"/>
    </source>
</evidence>
<feature type="compositionally biased region" description="Low complexity" evidence="9">
    <location>
        <begin position="631"/>
        <end position="643"/>
    </location>
</feature>
<keyword evidence="11" id="KW-1185">Reference proteome</keyword>
<dbReference type="SUPFAM" id="SSF54001">
    <property type="entry name" value="Cysteine proteinases"/>
    <property type="match status" value="1"/>
</dbReference>
<sequence length="778" mass="86545">MPASTVDPVNAALRTALSKGSNSLENGLDSQLAGSSKKALLSNIEFEPAGSYQSSVLDILKSKYIVLKSADSQYGINKPGKGQNSVANNNMGSDETLPMAKHELFPLTAVQLGWSNTDWAVGAGMVNMGNTCYLNSTLQALFHVPSFANWLVSDKQHMAECEESGGLCIVCAMRKTLQDSQQRNNNSIRPFLIFNKLRVVCRNLIPGRQEDAHEFMRYLVEAMEKSYLNRFKNHTQFDSRIKETTPLNQILGGYLRSAVRCLDCGHVSTTFQHFQDLLLDIRKAQTLDDALEAYFAKEQLDEASYHCEACKKKVHATKQFSLERAPMVLCIQYKRFSVTNNKITKFVQFKQRLELSRYARHRPNAPLVYRLVSMVTHMGPTVNCGHYTAVAQVPCGNFYQFDDSMVRPISHQAVFSTNAYILMYELEKAPMKTVNGTTINKINKPANNVSKGLSSNPCKPHVNGHGDSNNKVYGPELPPAKMIKLEDQNGTVTSSRVLSNGKKKSESSSSSSESESDAAEEKKRKSPPLQLQRQSVAQKSSLKKNNTITKSSSSSQSNAVVVTSTSSSNQTNAHPAKLVPYDYEDDDEDDEETSSDEEEVVAKSGGSNGNSKNNIKKVSTKAATNGEWKVTSSTEENSPSNSSTKRDGQKTATGGSSNSTTVNELLKMSHAGYSQPVSTWNGTRAKLDKEIANERREDRKRALVDADMDVGRVKHVKTNNNSAFKSNPGYNPVQEFHNAKNWGQSSYRQFYNPGGRHRNRRNFHHKNNFHNTKNYRFK</sequence>
<keyword evidence="7 8" id="KW-0788">Thiol protease</keyword>
<protein>
    <recommendedName>
        <fullName evidence="8">Ubiquitin carboxyl-terminal hydrolase</fullName>
        <ecNumber evidence="8">3.4.19.12</ecNumber>
    </recommendedName>
</protein>
<keyword evidence="4 8" id="KW-0645">Protease</keyword>
<feature type="compositionally biased region" description="Polar residues" evidence="9">
    <location>
        <begin position="529"/>
        <end position="538"/>
    </location>
</feature>
<feature type="compositionally biased region" description="Polar residues" evidence="9">
    <location>
        <begin position="488"/>
        <end position="498"/>
    </location>
</feature>
<dbReference type="PANTHER" id="PTHR24006">
    <property type="entry name" value="UBIQUITIN CARBOXYL-TERMINAL HYDROLASE"/>
    <property type="match status" value="1"/>
</dbReference>
<dbReference type="PROSITE" id="PS50235">
    <property type="entry name" value="USP_3"/>
    <property type="match status" value="1"/>
</dbReference>
<feature type="compositionally biased region" description="Low complexity" evidence="9">
    <location>
        <begin position="539"/>
        <end position="569"/>
    </location>
</feature>
<evidence type="ECO:0000256" key="1">
    <source>
        <dbReference type="ARBA" id="ARBA00000707"/>
    </source>
</evidence>
<dbReference type="Proteomes" id="UP000695000">
    <property type="component" value="Unplaced"/>
</dbReference>
<feature type="compositionally biased region" description="Acidic residues" evidence="9">
    <location>
        <begin position="582"/>
        <end position="599"/>
    </location>
</feature>
<dbReference type="RefSeq" id="XP_017779061.1">
    <property type="nucleotide sequence ID" value="XM_017923572.1"/>
</dbReference>
<dbReference type="InterPro" id="IPR038765">
    <property type="entry name" value="Papain-like_cys_pep_sf"/>
</dbReference>
<organism evidence="11 12">
    <name type="scientific">Nicrophorus vespilloides</name>
    <name type="common">Boreal carrion beetle</name>
    <dbReference type="NCBI Taxonomy" id="110193"/>
    <lineage>
        <taxon>Eukaryota</taxon>
        <taxon>Metazoa</taxon>
        <taxon>Ecdysozoa</taxon>
        <taxon>Arthropoda</taxon>
        <taxon>Hexapoda</taxon>
        <taxon>Insecta</taxon>
        <taxon>Pterygota</taxon>
        <taxon>Neoptera</taxon>
        <taxon>Endopterygota</taxon>
        <taxon>Coleoptera</taxon>
        <taxon>Polyphaga</taxon>
        <taxon>Staphyliniformia</taxon>
        <taxon>Silphidae</taxon>
        <taxon>Nicrophorinae</taxon>
        <taxon>Nicrophorus</taxon>
    </lineage>
</organism>
<dbReference type="PROSITE" id="PS00972">
    <property type="entry name" value="USP_1"/>
    <property type="match status" value="1"/>
</dbReference>